<protein>
    <recommendedName>
        <fullName evidence="2">HNH domain-containing protein</fullName>
    </recommendedName>
</protein>
<accession>A0A0F9G9A4</accession>
<sequence>MTKSKAALTYRAAKKKAWTEFSKYIRTRDCLQSTGRSYYGKCFTCGRIYEFELLQAGHFVGNRNSSILFDERNTHIQCSLCNCGLDGNKNAYAKKMQQLYGLEVIDKLLILARQVKKYSVGELEGLAIYFRGKTAELIND</sequence>
<dbReference type="InterPro" id="IPR008713">
    <property type="entry name" value="Phage_lambda_NinG"/>
</dbReference>
<dbReference type="Pfam" id="PF05766">
    <property type="entry name" value="NinG"/>
    <property type="match status" value="1"/>
</dbReference>
<name>A0A0F9G9A4_9ZZZZ</name>
<evidence type="ECO:0000313" key="1">
    <source>
        <dbReference type="EMBL" id="KKL66115.1"/>
    </source>
</evidence>
<proteinExistence type="predicted"/>
<gene>
    <name evidence="1" type="ORF">LCGC14_2148220</name>
</gene>
<comment type="caution">
    <text evidence="1">The sequence shown here is derived from an EMBL/GenBank/DDBJ whole genome shotgun (WGS) entry which is preliminary data.</text>
</comment>
<evidence type="ECO:0008006" key="2">
    <source>
        <dbReference type="Google" id="ProtNLM"/>
    </source>
</evidence>
<dbReference type="AlphaFoldDB" id="A0A0F9G9A4"/>
<reference evidence="1" key="1">
    <citation type="journal article" date="2015" name="Nature">
        <title>Complex archaea that bridge the gap between prokaryotes and eukaryotes.</title>
        <authorList>
            <person name="Spang A."/>
            <person name="Saw J.H."/>
            <person name="Jorgensen S.L."/>
            <person name="Zaremba-Niedzwiedzka K."/>
            <person name="Martijn J."/>
            <person name="Lind A.E."/>
            <person name="van Eijk R."/>
            <person name="Schleper C."/>
            <person name="Guy L."/>
            <person name="Ettema T.J."/>
        </authorList>
    </citation>
    <scope>NUCLEOTIDE SEQUENCE</scope>
</reference>
<dbReference type="EMBL" id="LAZR01027310">
    <property type="protein sequence ID" value="KKL66115.1"/>
    <property type="molecule type" value="Genomic_DNA"/>
</dbReference>
<organism evidence="1">
    <name type="scientific">marine sediment metagenome</name>
    <dbReference type="NCBI Taxonomy" id="412755"/>
    <lineage>
        <taxon>unclassified sequences</taxon>
        <taxon>metagenomes</taxon>
        <taxon>ecological metagenomes</taxon>
    </lineage>
</organism>